<name>A0A142JS92_9BURK</name>
<dbReference type="AlphaFoldDB" id="A0A142JS92"/>
<accession>A0A142JS92</accession>
<evidence type="ECO:0000313" key="1">
    <source>
        <dbReference type="EMBL" id="AMR80954.1"/>
    </source>
</evidence>
<sequence length="124" mass="13139">MDIRSGSSGFLCTLPGEGKGTTYHVAICFIDAERPTGVLFTSFVGVGRRSFGVLTDPAALRGQLATSGEALCRLAIGQVVRDQLHDKAREGDYVLDLAAAPWDGELRTVGAGLRTARPHVRVLG</sequence>
<dbReference type="EMBL" id="CP014845">
    <property type="protein sequence ID" value="AMR80954.1"/>
    <property type="molecule type" value="Genomic_DNA"/>
</dbReference>
<evidence type="ECO:0000313" key="2">
    <source>
        <dbReference type="Proteomes" id="UP000075238"/>
    </source>
</evidence>
<gene>
    <name evidence="1" type="ORF">A2G96_24360</name>
</gene>
<keyword evidence="2" id="KW-1185">Reference proteome</keyword>
<dbReference type="OrthoDB" id="8966167at2"/>
<dbReference type="RefSeq" id="WP_062802776.1">
    <property type="nucleotide sequence ID" value="NZ_CP014845.1"/>
</dbReference>
<dbReference type="KEGG" id="cnan:A2G96_24360"/>
<proteinExistence type="predicted"/>
<protein>
    <submittedName>
        <fullName evidence="1">Uncharacterized protein</fullName>
    </submittedName>
</protein>
<dbReference type="Proteomes" id="UP000075238">
    <property type="component" value="Chromosome 2"/>
</dbReference>
<organism evidence="1 2">
    <name type="scientific">Cupriavidus nantongensis</name>
    <dbReference type="NCBI Taxonomy" id="1796606"/>
    <lineage>
        <taxon>Bacteria</taxon>
        <taxon>Pseudomonadati</taxon>
        <taxon>Pseudomonadota</taxon>
        <taxon>Betaproteobacteria</taxon>
        <taxon>Burkholderiales</taxon>
        <taxon>Burkholderiaceae</taxon>
        <taxon>Cupriavidus</taxon>
    </lineage>
</organism>
<reference evidence="1 2" key="1">
    <citation type="submission" date="2016-03" db="EMBL/GenBank/DDBJ databases">
        <title>Complete genome sequence of a novel chlorpyrifos degrading bacterium, Cupriavidus nantongensis sp. X1.</title>
        <authorList>
            <person name="Fang L."/>
        </authorList>
    </citation>
    <scope>NUCLEOTIDE SEQUENCE [LARGE SCALE GENOMIC DNA]</scope>
    <source>
        <strain evidence="1 2">X1</strain>
    </source>
</reference>